<organism evidence="1">
    <name type="scientific">Solanum chilense</name>
    <name type="common">Tomato</name>
    <name type="synonym">Lycopersicon chilense</name>
    <dbReference type="NCBI Taxonomy" id="4083"/>
    <lineage>
        <taxon>Eukaryota</taxon>
        <taxon>Viridiplantae</taxon>
        <taxon>Streptophyta</taxon>
        <taxon>Embryophyta</taxon>
        <taxon>Tracheophyta</taxon>
        <taxon>Spermatophyta</taxon>
        <taxon>Magnoliopsida</taxon>
        <taxon>eudicotyledons</taxon>
        <taxon>Gunneridae</taxon>
        <taxon>Pentapetalae</taxon>
        <taxon>asterids</taxon>
        <taxon>lamiids</taxon>
        <taxon>Solanales</taxon>
        <taxon>Solanaceae</taxon>
        <taxon>Solanoideae</taxon>
        <taxon>Solaneae</taxon>
        <taxon>Solanum</taxon>
        <taxon>Solanum subgen. Lycopersicon</taxon>
    </lineage>
</organism>
<gene>
    <name evidence="1" type="ORF">EJD97_023288</name>
</gene>
<protein>
    <submittedName>
        <fullName evidence="1">Uncharacterized protein</fullName>
    </submittedName>
</protein>
<proteinExistence type="predicted"/>
<dbReference type="EMBL" id="RXGB01007539">
    <property type="protein sequence ID" value="TMW85348.1"/>
    <property type="molecule type" value="Genomic_DNA"/>
</dbReference>
<reference evidence="1" key="1">
    <citation type="submission" date="2019-05" db="EMBL/GenBank/DDBJ databases">
        <title>The de novo reference genome and transcriptome assemblies of the wild tomato species Solanum chilense.</title>
        <authorList>
            <person name="Stam R."/>
            <person name="Nosenko T."/>
            <person name="Hoerger A.C."/>
            <person name="Stephan W."/>
            <person name="Seidel M.A."/>
            <person name="Kuhn J.M.M."/>
            <person name="Haberer G."/>
            <person name="Tellier A."/>
        </authorList>
    </citation>
    <scope>NUCLEOTIDE SEQUENCE</scope>
    <source>
        <tissue evidence="1">Mature leaves</tissue>
    </source>
</reference>
<sequence length="126" mass="13929">MPDDVRVCVVPKGDDSIDIPNVVRWCVQSMVDDNIPRPTSSDCVCCPRAMMECHAQRFSTLSMLFKCDDGLPRRSCPTVCVVQGQRCHVTPDVIQPLVLPSGDDFIARTISSHHVCCPKAMMASNH</sequence>
<evidence type="ECO:0000313" key="1">
    <source>
        <dbReference type="EMBL" id="TMW85348.1"/>
    </source>
</evidence>
<accession>A0A6N2AUB9</accession>
<comment type="caution">
    <text evidence="1">The sequence shown here is derived from an EMBL/GenBank/DDBJ whole genome shotgun (WGS) entry which is preliminary data.</text>
</comment>
<name>A0A6N2AUB9_SOLCI</name>
<feature type="non-terminal residue" evidence="1">
    <location>
        <position position="126"/>
    </location>
</feature>
<dbReference type="AlphaFoldDB" id="A0A6N2AUB9"/>